<evidence type="ECO:0000313" key="1">
    <source>
        <dbReference type="EMBL" id="CAF4654102.1"/>
    </source>
</evidence>
<evidence type="ECO:0000313" key="2">
    <source>
        <dbReference type="Proteomes" id="UP000663873"/>
    </source>
</evidence>
<gene>
    <name evidence="1" type="ORF">UJA718_LOCUS33881</name>
</gene>
<dbReference type="AlphaFoldDB" id="A0A821FQQ5"/>
<accession>A0A821FQQ5</accession>
<sequence length="42" mass="4951">MAEKIRRSGVQVSHVSRFISTLPSIMGLMLIRSFRLIWIWSF</sequence>
<reference evidence="1" key="1">
    <citation type="submission" date="2021-02" db="EMBL/GenBank/DDBJ databases">
        <authorList>
            <person name="Nowell W R."/>
        </authorList>
    </citation>
    <scope>NUCLEOTIDE SEQUENCE</scope>
</reference>
<protein>
    <submittedName>
        <fullName evidence="1">Uncharacterized protein</fullName>
    </submittedName>
</protein>
<feature type="non-terminal residue" evidence="1">
    <location>
        <position position="42"/>
    </location>
</feature>
<proteinExistence type="predicted"/>
<comment type="caution">
    <text evidence="1">The sequence shown here is derived from an EMBL/GenBank/DDBJ whole genome shotgun (WGS) entry which is preliminary data.</text>
</comment>
<organism evidence="1 2">
    <name type="scientific">Rotaria socialis</name>
    <dbReference type="NCBI Taxonomy" id="392032"/>
    <lineage>
        <taxon>Eukaryota</taxon>
        <taxon>Metazoa</taxon>
        <taxon>Spiralia</taxon>
        <taxon>Gnathifera</taxon>
        <taxon>Rotifera</taxon>
        <taxon>Eurotatoria</taxon>
        <taxon>Bdelloidea</taxon>
        <taxon>Philodinida</taxon>
        <taxon>Philodinidae</taxon>
        <taxon>Rotaria</taxon>
    </lineage>
</organism>
<name>A0A821FQQ5_9BILA</name>
<dbReference type="Proteomes" id="UP000663873">
    <property type="component" value="Unassembled WGS sequence"/>
</dbReference>
<feature type="non-terminal residue" evidence="1">
    <location>
        <position position="1"/>
    </location>
</feature>
<dbReference type="EMBL" id="CAJOBP010030196">
    <property type="protein sequence ID" value="CAF4654102.1"/>
    <property type="molecule type" value="Genomic_DNA"/>
</dbReference>
<keyword evidence="2" id="KW-1185">Reference proteome</keyword>